<dbReference type="PROSITE" id="PS50109">
    <property type="entry name" value="HIS_KIN"/>
    <property type="match status" value="1"/>
</dbReference>
<keyword evidence="17" id="KW-0812">Transmembrane</keyword>
<evidence type="ECO:0000256" key="15">
    <source>
        <dbReference type="ARBA" id="ARBA00030800"/>
    </source>
</evidence>
<keyword evidence="17" id="KW-1133">Transmembrane helix</keyword>
<dbReference type="Pfam" id="PF07730">
    <property type="entry name" value="HisKA_3"/>
    <property type="match status" value="1"/>
</dbReference>
<evidence type="ECO:0000256" key="6">
    <source>
        <dbReference type="ARBA" id="ARBA00022485"/>
    </source>
</evidence>
<evidence type="ECO:0000313" key="19">
    <source>
        <dbReference type="EMBL" id="ATG51321.1"/>
    </source>
</evidence>
<dbReference type="CDD" id="cd16917">
    <property type="entry name" value="HATPase_UhpB-NarQ-NarX-like"/>
    <property type="match status" value="1"/>
</dbReference>
<comment type="cofactor">
    <cofactor evidence="2">
        <name>[4Fe-4S] cluster</name>
        <dbReference type="ChEBI" id="CHEBI:49883"/>
    </cofactor>
</comment>
<evidence type="ECO:0000256" key="17">
    <source>
        <dbReference type="SAM" id="Phobius"/>
    </source>
</evidence>
<keyword evidence="9" id="KW-0479">Metal-binding</keyword>
<keyword evidence="6" id="KW-0004">4Fe-4S</keyword>
<keyword evidence="12" id="KW-0902">Two-component regulatory system</keyword>
<dbReference type="GO" id="GO:0016020">
    <property type="term" value="C:membrane"/>
    <property type="evidence" value="ECO:0007669"/>
    <property type="project" value="InterPro"/>
</dbReference>
<dbReference type="Gene3D" id="1.20.5.1930">
    <property type="match status" value="1"/>
</dbReference>
<evidence type="ECO:0000256" key="12">
    <source>
        <dbReference type="ARBA" id="ARBA00023012"/>
    </source>
</evidence>
<gene>
    <name evidence="19" type="ORF">CFK38_07105</name>
</gene>
<keyword evidence="7" id="KW-0963">Cytoplasm</keyword>
<feature type="transmembrane region" description="Helical" evidence="17">
    <location>
        <begin position="146"/>
        <end position="168"/>
    </location>
</feature>
<dbReference type="OrthoDB" id="4792453at2"/>
<evidence type="ECO:0000256" key="4">
    <source>
        <dbReference type="ARBA" id="ARBA00012438"/>
    </source>
</evidence>
<dbReference type="PRINTS" id="PR00344">
    <property type="entry name" value="BCTRLSENSOR"/>
</dbReference>
<evidence type="ECO:0000256" key="13">
    <source>
        <dbReference type="ARBA" id="ARBA00023014"/>
    </source>
</evidence>
<evidence type="ECO:0000256" key="9">
    <source>
        <dbReference type="ARBA" id="ARBA00022723"/>
    </source>
</evidence>
<comment type="subcellular location">
    <subcellularLocation>
        <location evidence="3">Cytoplasm</location>
    </subcellularLocation>
</comment>
<feature type="transmembrane region" description="Helical" evidence="17">
    <location>
        <begin position="75"/>
        <end position="95"/>
    </location>
</feature>
<feature type="domain" description="Histidine kinase" evidence="18">
    <location>
        <begin position="213"/>
        <end position="404"/>
    </location>
</feature>
<accession>A0A291GM64</accession>
<evidence type="ECO:0000256" key="1">
    <source>
        <dbReference type="ARBA" id="ARBA00000085"/>
    </source>
</evidence>
<dbReference type="InterPro" id="IPR004358">
    <property type="entry name" value="Sig_transdc_His_kin-like_C"/>
</dbReference>
<dbReference type="InterPro" id="IPR036890">
    <property type="entry name" value="HATPase_C_sf"/>
</dbReference>
<comment type="catalytic activity">
    <reaction evidence="1">
        <text>ATP + protein L-histidine = ADP + protein N-phospho-L-histidine.</text>
        <dbReference type="EC" id="2.7.13.3"/>
    </reaction>
</comment>
<feature type="transmembrane region" description="Helical" evidence="17">
    <location>
        <begin position="102"/>
        <end position="126"/>
    </location>
</feature>
<dbReference type="GO" id="GO:0051539">
    <property type="term" value="F:4 iron, 4 sulfur cluster binding"/>
    <property type="evidence" value="ECO:0007669"/>
    <property type="project" value="UniProtKB-KW"/>
</dbReference>
<dbReference type="InterPro" id="IPR011712">
    <property type="entry name" value="Sig_transdc_His_kin_sub3_dim/P"/>
</dbReference>
<sequence>MRPAETRTFIAGGNLDVPDVSPRSWATNWPLHLVVAGTTLLGLVAGPGPVPTLLVLLWLVVYAAAHWAVVLRGLLGAGAVSGILLGAIALALLAFSHQGIHLFAAFMLMWVLLSSYRTGLVATLLLATGMTLVLLPDGLDRGPAGVAVVLAVGLGSALFSILMASWIWQTELLSHERRELAEQLAATVARLEDTRTELLALEHRRGADEEASRFAAEIHDTLAQSFTSITMLSQAARQTDAAGRADAVPSALLAQIEEVSREGLAQARALIARTQPPLDLAAGLDRLAADLEERTGVRTRVDASGWSPVATRAEVVLLRTLQEALRNIERHAEAATVRIHLTREDAVALLEVADDGIGVDTGLPTAGYGLVGMRSRLEAEGGALHLRSSRGGGTTLRASLPVAPEDGPSGGTGHQGDGAAAMPSVPGHPEVPRAR</sequence>
<dbReference type="SMART" id="SM00387">
    <property type="entry name" value="HATPase_c"/>
    <property type="match status" value="1"/>
</dbReference>
<dbReference type="GO" id="GO:0046983">
    <property type="term" value="F:protein dimerization activity"/>
    <property type="evidence" value="ECO:0007669"/>
    <property type="project" value="InterPro"/>
</dbReference>
<dbReference type="PANTHER" id="PTHR24421">
    <property type="entry name" value="NITRATE/NITRITE SENSOR PROTEIN NARX-RELATED"/>
    <property type="match status" value="1"/>
</dbReference>
<keyword evidence="13" id="KW-0411">Iron-sulfur</keyword>
<keyword evidence="20" id="KW-1185">Reference proteome</keyword>
<evidence type="ECO:0000313" key="20">
    <source>
        <dbReference type="Proteomes" id="UP000218165"/>
    </source>
</evidence>
<feature type="region of interest" description="Disordered" evidence="16">
    <location>
        <begin position="385"/>
        <end position="435"/>
    </location>
</feature>
<dbReference type="GO" id="GO:0046872">
    <property type="term" value="F:metal ion binding"/>
    <property type="evidence" value="ECO:0007669"/>
    <property type="project" value="UniProtKB-KW"/>
</dbReference>
<dbReference type="SUPFAM" id="SSF55874">
    <property type="entry name" value="ATPase domain of HSP90 chaperone/DNA topoisomerase II/histidine kinase"/>
    <property type="match status" value="1"/>
</dbReference>
<evidence type="ECO:0000256" key="14">
    <source>
        <dbReference type="ARBA" id="ARBA00024827"/>
    </source>
</evidence>
<dbReference type="EC" id="2.7.13.3" evidence="4"/>
<dbReference type="Pfam" id="PF02518">
    <property type="entry name" value="HATPase_c"/>
    <property type="match status" value="1"/>
</dbReference>
<evidence type="ECO:0000256" key="5">
    <source>
        <dbReference type="ARBA" id="ARBA00017322"/>
    </source>
</evidence>
<proteinExistence type="predicted"/>
<dbReference type="InterPro" id="IPR005467">
    <property type="entry name" value="His_kinase_dom"/>
</dbReference>
<keyword evidence="17" id="KW-0472">Membrane</keyword>
<dbReference type="GO" id="GO:0000155">
    <property type="term" value="F:phosphorelay sensor kinase activity"/>
    <property type="evidence" value="ECO:0007669"/>
    <property type="project" value="InterPro"/>
</dbReference>
<evidence type="ECO:0000256" key="8">
    <source>
        <dbReference type="ARBA" id="ARBA00022679"/>
    </source>
</evidence>
<dbReference type="GO" id="GO:0005737">
    <property type="term" value="C:cytoplasm"/>
    <property type="evidence" value="ECO:0007669"/>
    <property type="project" value="UniProtKB-SubCell"/>
</dbReference>
<evidence type="ECO:0000256" key="16">
    <source>
        <dbReference type="SAM" id="MobiDB-lite"/>
    </source>
</evidence>
<keyword evidence="11" id="KW-0408">Iron</keyword>
<dbReference type="InterPro" id="IPR050482">
    <property type="entry name" value="Sensor_HK_TwoCompSys"/>
</dbReference>
<evidence type="ECO:0000259" key="18">
    <source>
        <dbReference type="PROSITE" id="PS50109"/>
    </source>
</evidence>
<evidence type="ECO:0000256" key="3">
    <source>
        <dbReference type="ARBA" id="ARBA00004496"/>
    </source>
</evidence>
<dbReference type="KEGG" id="brz:CFK38_07105"/>
<dbReference type="EMBL" id="CP023563">
    <property type="protein sequence ID" value="ATG51321.1"/>
    <property type="molecule type" value="Genomic_DNA"/>
</dbReference>
<evidence type="ECO:0000256" key="10">
    <source>
        <dbReference type="ARBA" id="ARBA00022777"/>
    </source>
</evidence>
<organism evidence="19 20">
    <name type="scientific">Brachybacterium vulturis</name>
    <dbReference type="NCBI Taxonomy" id="2017484"/>
    <lineage>
        <taxon>Bacteria</taxon>
        <taxon>Bacillati</taxon>
        <taxon>Actinomycetota</taxon>
        <taxon>Actinomycetes</taxon>
        <taxon>Micrococcales</taxon>
        <taxon>Dermabacteraceae</taxon>
        <taxon>Brachybacterium</taxon>
    </lineage>
</organism>
<keyword evidence="8" id="KW-0808">Transferase</keyword>
<dbReference type="InterPro" id="IPR003594">
    <property type="entry name" value="HATPase_dom"/>
</dbReference>
<comment type="function">
    <text evidence="14">Member of the two-component regulatory system NreB/NreC involved in the control of dissimilatory nitrate/nitrite reduction in response to oxygen. NreB functions as a direct oxygen sensor histidine kinase which is autophosphorylated, in the absence of oxygen, probably at the conserved histidine residue, and transfers its phosphate group probably to a conserved aspartate residue of NreC. NreB/NreC activates the expression of the nitrate (narGHJI) and nitrite (nir) reductase operons, as well as the putative nitrate transporter gene narT.</text>
</comment>
<evidence type="ECO:0000256" key="7">
    <source>
        <dbReference type="ARBA" id="ARBA00022490"/>
    </source>
</evidence>
<dbReference type="RefSeq" id="WP_096802448.1">
    <property type="nucleotide sequence ID" value="NZ_CP023563.1"/>
</dbReference>
<dbReference type="Proteomes" id="UP000218165">
    <property type="component" value="Chromosome"/>
</dbReference>
<dbReference type="AlphaFoldDB" id="A0A291GM64"/>
<reference evidence="20" key="1">
    <citation type="submission" date="2017-09" db="EMBL/GenBank/DDBJ databases">
        <title>Brachybacterium sp. VM2412.</title>
        <authorList>
            <person name="Tak E.J."/>
            <person name="Bae J.-W."/>
        </authorList>
    </citation>
    <scope>NUCLEOTIDE SEQUENCE [LARGE SCALE GENOMIC DNA]</scope>
    <source>
        <strain evidence="20">VM2412</strain>
    </source>
</reference>
<keyword evidence="10" id="KW-0418">Kinase</keyword>
<protein>
    <recommendedName>
        <fullName evidence="5">Oxygen sensor histidine kinase NreB</fullName>
        <ecNumber evidence="4">2.7.13.3</ecNumber>
    </recommendedName>
    <alternativeName>
        <fullName evidence="15">Nitrogen regulation protein B</fullName>
    </alternativeName>
</protein>
<name>A0A291GM64_9MICO</name>
<evidence type="ECO:0000256" key="11">
    <source>
        <dbReference type="ARBA" id="ARBA00023004"/>
    </source>
</evidence>
<evidence type="ECO:0000256" key="2">
    <source>
        <dbReference type="ARBA" id="ARBA00001966"/>
    </source>
</evidence>
<dbReference type="Gene3D" id="3.30.565.10">
    <property type="entry name" value="Histidine kinase-like ATPase, C-terminal domain"/>
    <property type="match status" value="1"/>
</dbReference>